<evidence type="ECO:0000256" key="5">
    <source>
        <dbReference type="ARBA" id="ARBA00022692"/>
    </source>
</evidence>
<evidence type="ECO:0000256" key="9">
    <source>
        <dbReference type="ARBA" id="ARBA00023004"/>
    </source>
</evidence>
<protein>
    <recommendedName>
        <fullName evidence="15">Cytochrome P450 CYP749A22-like</fullName>
    </recommendedName>
</protein>
<dbReference type="InterPro" id="IPR050665">
    <property type="entry name" value="Cytochrome_P450_Monooxygen"/>
</dbReference>
<dbReference type="InterPro" id="IPR002401">
    <property type="entry name" value="Cyt_P450_E_grp-I"/>
</dbReference>
<comment type="caution">
    <text evidence="13">The sequence shown here is derived from an EMBL/GenBank/DDBJ whole genome shotgun (WGS) entry which is preliminary data.</text>
</comment>
<evidence type="ECO:0008006" key="15">
    <source>
        <dbReference type="Google" id="ProtNLM"/>
    </source>
</evidence>
<organism evidence="13 14">
    <name type="scientific">Hibiscus sabdariffa</name>
    <name type="common">roselle</name>
    <dbReference type="NCBI Taxonomy" id="183260"/>
    <lineage>
        <taxon>Eukaryota</taxon>
        <taxon>Viridiplantae</taxon>
        <taxon>Streptophyta</taxon>
        <taxon>Embryophyta</taxon>
        <taxon>Tracheophyta</taxon>
        <taxon>Spermatophyta</taxon>
        <taxon>Magnoliopsida</taxon>
        <taxon>eudicotyledons</taxon>
        <taxon>Gunneridae</taxon>
        <taxon>Pentapetalae</taxon>
        <taxon>rosids</taxon>
        <taxon>malvids</taxon>
        <taxon>Malvales</taxon>
        <taxon>Malvaceae</taxon>
        <taxon>Malvoideae</taxon>
        <taxon>Hibiscus</taxon>
    </lineage>
</organism>
<evidence type="ECO:0000256" key="11">
    <source>
        <dbReference type="ARBA" id="ARBA00023136"/>
    </source>
</evidence>
<name>A0ABR2DYB9_9ROSI</name>
<dbReference type="EMBL" id="JBBPBM010000021">
    <property type="protein sequence ID" value="KAK8548972.1"/>
    <property type="molecule type" value="Genomic_DNA"/>
</dbReference>
<evidence type="ECO:0000256" key="4">
    <source>
        <dbReference type="ARBA" id="ARBA00022617"/>
    </source>
</evidence>
<dbReference type="PRINTS" id="PR00385">
    <property type="entry name" value="P450"/>
</dbReference>
<comment type="cofactor">
    <cofactor evidence="1">
        <name>heme</name>
        <dbReference type="ChEBI" id="CHEBI:30413"/>
    </cofactor>
</comment>
<accession>A0ABR2DYB9</accession>
<dbReference type="InterPro" id="IPR036396">
    <property type="entry name" value="Cyt_P450_sf"/>
</dbReference>
<keyword evidence="14" id="KW-1185">Reference proteome</keyword>
<keyword evidence="11" id="KW-0472">Membrane</keyword>
<comment type="similarity">
    <text evidence="3 12">Belongs to the cytochrome P450 family.</text>
</comment>
<dbReference type="Proteomes" id="UP001472677">
    <property type="component" value="Unassembled WGS sequence"/>
</dbReference>
<dbReference type="InterPro" id="IPR001128">
    <property type="entry name" value="Cyt_P450"/>
</dbReference>
<dbReference type="SUPFAM" id="SSF48264">
    <property type="entry name" value="Cytochrome P450"/>
    <property type="match status" value="1"/>
</dbReference>
<keyword evidence="9 12" id="KW-0408">Iron</keyword>
<keyword evidence="4 12" id="KW-0349">Heme</keyword>
<dbReference type="InterPro" id="IPR017972">
    <property type="entry name" value="Cyt_P450_CS"/>
</dbReference>
<gene>
    <name evidence="13" type="ORF">V6N12_061873</name>
</gene>
<sequence length="487" mass="55464">MPLRIQHMMNSQGIKGPPYRFFHGNTKQVAQMKLEASAKPMALTHDIFSVVQPHIYSWLNTYGKNYLFWNGAQAELVITEPELAKEILKNTEKTFPKRKLTPYNSKILGKGLASAEGEKWVKLRKLANHAFHGQSLKNMTPAVISSVETMLERWKGQEGKEMDVHHEFRLLASEVISRTAFGSSYMEGEKIFNMLTKLSVIVMRNLYKTRIPFISKFWKTADLVEAEALVKVVNDCVMEMVKKREDKVVNGEADSFGDDFLGLLVNAYHDLDERKRLSFEDLVDECKTFYFAGQGNIPSLLAWTVLLLSIHRDWQEKARREVMEIFGDQNPHPEGIAKLKTMSMIINETLRLYAPANSMPREVARKVQLGKLVLPANMNILVLDIAFHHDPQLWGDDVHLFKPERFADGIAKATKYNAAAFVPFGLGPRFCVGMTFAVTETMVALSMILQRYAMTLSPAYVHRPVHIMTLRPQHGVQVVLEPLHKHA</sequence>
<dbReference type="PROSITE" id="PS00086">
    <property type="entry name" value="CYTOCHROME_P450"/>
    <property type="match status" value="1"/>
</dbReference>
<evidence type="ECO:0000256" key="3">
    <source>
        <dbReference type="ARBA" id="ARBA00010617"/>
    </source>
</evidence>
<evidence type="ECO:0000256" key="6">
    <source>
        <dbReference type="ARBA" id="ARBA00022723"/>
    </source>
</evidence>
<dbReference type="PANTHER" id="PTHR24282:SF226">
    <property type="entry name" value="CYTOCHROME P450 CYP749A22-LIKE"/>
    <property type="match status" value="1"/>
</dbReference>
<keyword evidence="6 12" id="KW-0479">Metal-binding</keyword>
<evidence type="ECO:0000256" key="1">
    <source>
        <dbReference type="ARBA" id="ARBA00001971"/>
    </source>
</evidence>
<dbReference type="PRINTS" id="PR00463">
    <property type="entry name" value="EP450I"/>
</dbReference>
<reference evidence="13 14" key="1">
    <citation type="journal article" date="2024" name="G3 (Bethesda)">
        <title>Genome assembly of Hibiscus sabdariffa L. provides insights into metabolisms of medicinal natural products.</title>
        <authorList>
            <person name="Kim T."/>
        </authorList>
    </citation>
    <scope>NUCLEOTIDE SEQUENCE [LARGE SCALE GENOMIC DNA]</scope>
    <source>
        <strain evidence="13">TK-2024</strain>
        <tissue evidence="13">Old leaves</tissue>
    </source>
</reference>
<evidence type="ECO:0000256" key="7">
    <source>
        <dbReference type="ARBA" id="ARBA00022989"/>
    </source>
</evidence>
<evidence type="ECO:0000256" key="12">
    <source>
        <dbReference type="RuleBase" id="RU000461"/>
    </source>
</evidence>
<proteinExistence type="inferred from homology"/>
<evidence type="ECO:0000256" key="2">
    <source>
        <dbReference type="ARBA" id="ARBA00004167"/>
    </source>
</evidence>
<evidence type="ECO:0000313" key="13">
    <source>
        <dbReference type="EMBL" id="KAK8548972.1"/>
    </source>
</evidence>
<keyword evidence="7" id="KW-1133">Transmembrane helix</keyword>
<keyword evidence="5" id="KW-0812">Transmembrane</keyword>
<evidence type="ECO:0000256" key="10">
    <source>
        <dbReference type="ARBA" id="ARBA00023033"/>
    </source>
</evidence>
<dbReference type="Pfam" id="PF00067">
    <property type="entry name" value="p450"/>
    <property type="match status" value="1"/>
</dbReference>
<dbReference type="PANTHER" id="PTHR24282">
    <property type="entry name" value="CYTOCHROME P450 FAMILY MEMBER"/>
    <property type="match status" value="1"/>
</dbReference>
<keyword evidence="8 12" id="KW-0560">Oxidoreductase</keyword>
<evidence type="ECO:0000256" key="8">
    <source>
        <dbReference type="ARBA" id="ARBA00023002"/>
    </source>
</evidence>
<keyword evidence="10 12" id="KW-0503">Monooxygenase</keyword>
<evidence type="ECO:0000313" key="14">
    <source>
        <dbReference type="Proteomes" id="UP001472677"/>
    </source>
</evidence>
<dbReference type="Gene3D" id="1.10.630.10">
    <property type="entry name" value="Cytochrome P450"/>
    <property type="match status" value="1"/>
</dbReference>
<comment type="subcellular location">
    <subcellularLocation>
        <location evidence="2">Membrane</location>
        <topology evidence="2">Single-pass membrane protein</topology>
    </subcellularLocation>
</comment>